<evidence type="ECO:0000256" key="3">
    <source>
        <dbReference type="ARBA" id="ARBA00022989"/>
    </source>
</evidence>
<evidence type="ECO:0000313" key="10">
    <source>
        <dbReference type="EMBL" id="CAE4638582.1"/>
    </source>
</evidence>
<dbReference type="GO" id="GO:0032977">
    <property type="term" value="F:membrane insertase activity"/>
    <property type="evidence" value="ECO:0007669"/>
    <property type="project" value="InterPro"/>
</dbReference>
<name>A0A6V2KXT4_9STRA</name>
<protein>
    <recommendedName>
        <fullName evidence="8">Membrane insertase YidC/Oxa/ALB C-terminal domain-containing protein</fullName>
    </recommendedName>
</protein>
<feature type="transmembrane region" description="Helical" evidence="7">
    <location>
        <begin position="330"/>
        <end position="355"/>
    </location>
</feature>
<dbReference type="InterPro" id="IPR001708">
    <property type="entry name" value="YidC/ALB3/OXA1/COX18"/>
</dbReference>
<gene>
    <name evidence="9" type="ORF">DBRI00130_LOCUS31444</name>
    <name evidence="10" type="ORF">DBRI00130_LOCUS31445</name>
</gene>
<evidence type="ECO:0000259" key="8">
    <source>
        <dbReference type="Pfam" id="PF02096"/>
    </source>
</evidence>
<dbReference type="EMBL" id="HBNS01040334">
    <property type="protein sequence ID" value="CAE4638580.1"/>
    <property type="molecule type" value="Transcribed_RNA"/>
</dbReference>
<feature type="transmembrane region" description="Helical" evidence="7">
    <location>
        <begin position="170"/>
        <end position="192"/>
    </location>
</feature>
<dbReference type="InterPro" id="IPR028055">
    <property type="entry name" value="YidC/Oxa/ALB_C"/>
</dbReference>
<dbReference type="PANTHER" id="PTHR12428">
    <property type="entry name" value="OXA1"/>
    <property type="match status" value="1"/>
</dbReference>
<dbReference type="EMBL" id="HBNS01040335">
    <property type="protein sequence ID" value="CAE4638582.1"/>
    <property type="molecule type" value="Transcribed_RNA"/>
</dbReference>
<keyword evidence="4 7" id="KW-0472">Membrane</keyword>
<feature type="domain" description="Membrane insertase YidC/Oxa/ALB C-terminal" evidence="8">
    <location>
        <begin position="172"/>
        <end position="367"/>
    </location>
</feature>
<comment type="similarity">
    <text evidence="5">Belongs to the OXA1/ALB3/YidC family.</text>
</comment>
<keyword evidence="2 5" id="KW-0812">Transmembrane</keyword>
<sequence length="447" mass="49476">MLRVAASSSVKLQQRIVVQKSSSSAAAAAAVHNDGLFHFSSKNNEEDNRKCGVNSTNNGILPTRRHFTVGSNNLSTVTLLSLSSSSAISKRSMSTTTSASAAGGDLPTPNPTFEETMSKLIPSPSKPIPAEDEVAAELAARAAQAWDPVWYNPPDQVINVINKVHEITDLSYGLTIVGLTLGFRTLMFPLFVKSQQNVARMAHMRPEMDVLKAKIDKMGGNPDTETQMKHGMEMKALFKKYNCNPFKSLMLPIVQAPIFMSFFFGLRKMPDYFPEELSTGGFLWFPDLGGADPYCVLPVISAGSFLLMMELGKDQMMASNPEQGRMMMTFFRALGIIMVPATMNFSTAVFCYWTTNNTFSLCQSIAFRNKTVRKKLDIWDPPKPVPGAKSNDKGIVESIKDSFRQSSEKQDKQSMADQIKKHNEMIEQKKVGRNSGKGGRRRQRGKK</sequence>
<feature type="region of interest" description="Disordered" evidence="6">
    <location>
        <begin position="378"/>
        <end position="447"/>
    </location>
</feature>
<proteinExistence type="inferred from homology"/>
<dbReference type="PANTHER" id="PTHR12428:SF65">
    <property type="entry name" value="CYTOCHROME C OXIDASE ASSEMBLY PROTEIN COX18, MITOCHONDRIAL"/>
    <property type="match status" value="1"/>
</dbReference>
<evidence type="ECO:0000313" key="9">
    <source>
        <dbReference type="EMBL" id="CAE4638580.1"/>
    </source>
</evidence>
<accession>A0A6V2KXT4</accession>
<dbReference type="Pfam" id="PF02096">
    <property type="entry name" value="60KD_IMP"/>
    <property type="match status" value="1"/>
</dbReference>
<evidence type="ECO:0000256" key="6">
    <source>
        <dbReference type="SAM" id="MobiDB-lite"/>
    </source>
</evidence>
<dbReference type="CDD" id="cd20069">
    <property type="entry name" value="5TM_Oxa1-like"/>
    <property type="match status" value="1"/>
</dbReference>
<comment type="subcellular location">
    <subcellularLocation>
        <location evidence="1 5">Membrane</location>
        <topology evidence="1 5">Multi-pass membrane protein</topology>
    </subcellularLocation>
</comment>
<dbReference type="NCBIfam" id="TIGR03592">
    <property type="entry name" value="yidC_oxa1_cterm"/>
    <property type="match status" value="1"/>
</dbReference>
<evidence type="ECO:0000256" key="4">
    <source>
        <dbReference type="ARBA" id="ARBA00023136"/>
    </source>
</evidence>
<evidence type="ECO:0000256" key="1">
    <source>
        <dbReference type="ARBA" id="ARBA00004141"/>
    </source>
</evidence>
<dbReference type="GO" id="GO:0032979">
    <property type="term" value="P:protein insertion into mitochondrial inner membrane from matrix"/>
    <property type="evidence" value="ECO:0007669"/>
    <property type="project" value="TreeGrafter"/>
</dbReference>
<feature type="compositionally biased region" description="Basic and acidic residues" evidence="6">
    <location>
        <begin position="390"/>
        <end position="430"/>
    </location>
</feature>
<dbReference type="GO" id="GO:0005743">
    <property type="term" value="C:mitochondrial inner membrane"/>
    <property type="evidence" value="ECO:0007669"/>
    <property type="project" value="TreeGrafter"/>
</dbReference>
<evidence type="ECO:0000256" key="5">
    <source>
        <dbReference type="RuleBase" id="RU003945"/>
    </source>
</evidence>
<reference evidence="9" key="1">
    <citation type="submission" date="2021-01" db="EMBL/GenBank/DDBJ databases">
        <authorList>
            <person name="Corre E."/>
            <person name="Pelletier E."/>
            <person name="Niang G."/>
            <person name="Scheremetjew M."/>
            <person name="Finn R."/>
            <person name="Kale V."/>
            <person name="Holt S."/>
            <person name="Cochrane G."/>
            <person name="Meng A."/>
            <person name="Brown T."/>
            <person name="Cohen L."/>
        </authorList>
    </citation>
    <scope>NUCLEOTIDE SEQUENCE</scope>
    <source>
        <strain evidence="9">GSO104</strain>
    </source>
</reference>
<evidence type="ECO:0000256" key="7">
    <source>
        <dbReference type="SAM" id="Phobius"/>
    </source>
</evidence>
<organism evidence="9">
    <name type="scientific">Ditylum brightwellii</name>
    <dbReference type="NCBI Taxonomy" id="49249"/>
    <lineage>
        <taxon>Eukaryota</taxon>
        <taxon>Sar</taxon>
        <taxon>Stramenopiles</taxon>
        <taxon>Ochrophyta</taxon>
        <taxon>Bacillariophyta</taxon>
        <taxon>Mediophyceae</taxon>
        <taxon>Lithodesmiophycidae</taxon>
        <taxon>Lithodesmiales</taxon>
        <taxon>Lithodesmiaceae</taxon>
        <taxon>Ditylum</taxon>
    </lineage>
</organism>
<feature type="transmembrane region" description="Helical" evidence="7">
    <location>
        <begin position="249"/>
        <end position="266"/>
    </location>
</feature>
<feature type="transmembrane region" description="Helical" evidence="7">
    <location>
        <begin position="291"/>
        <end position="309"/>
    </location>
</feature>
<dbReference type="AlphaFoldDB" id="A0A6V2KXT4"/>
<keyword evidence="3 7" id="KW-1133">Transmembrane helix</keyword>
<feature type="compositionally biased region" description="Basic residues" evidence="6">
    <location>
        <begin position="438"/>
        <end position="447"/>
    </location>
</feature>
<evidence type="ECO:0000256" key="2">
    <source>
        <dbReference type="ARBA" id="ARBA00022692"/>
    </source>
</evidence>